<evidence type="ECO:0008006" key="2">
    <source>
        <dbReference type="Google" id="ProtNLM"/>
    </source>
</evidence>
<organism evidence="1">
    <name type="scientific">uncultured bacterium contig00051</name>
    <dbReference type="NCBI Taxonomy" id="1181535"/>
    <lineage>
        <taxon>Bacteria</taxon>
        <taxon>environmental samples</taxon>
    </lineage>
</organism>
<dbReference type="Pfam" id="PF10387">
    <property type="entry name" value="DUF2442"/>
    <property type="match status" value="1"/>
</dbReference>
<dbReference type="InterPro" id="IPR018841">
    <property type="entry name" value="DUF2442"/>
</dbReference>
<proteinExistence type="predicted"/>
<name>A0A806KL47_9BACT</name>
<sequence length="74" mass="8504">MIRPKAIDVIVQSDYCLLVTFSNNEKRLFDVKPYLDFKPFNELKNPAVFNTVKPAGLSIEWVPLSNHGRKFPVP</sequence>
<dbReference type="AlphaFoldDB" id="A0A806KL47"/>
<dbReference type="SUPFAM" id="SSF143880">
    <property type="entry name" value="NE0471 N-terminal domain-like"/>
    <property type="match status" value="1"/>
</dbReference>
<dbReference type="Gene3D" id="3.30.2020.10">
    <property type="entry name" value="NE0471-like N-terminal domain"/>
    <property type="match status" value="1"/>
</dbReference>
<dbReference type="InterPro" id="IPR036782">
    <property type="entry name" value="NE0471-like_N"/>
</dbReference>
<evidence type="ECO:0000313" key="1">
    <source>
        <dbReference type="EMBL" id="AGS54144.1"/>
    </source>
</evidence>
<reference evidence="1" key="1">
    <citation type="submission" date="2012-03" db="EMBL/GenBank/DDBJ databases">
        <title>Functional metagenomics reveals considerable lignocellulase gene clusters in the gut microbiome of a wood-feeding higher termite.</title>
        <authorList>
            <person name="Liu N."/>
        </authorList>
    </citation>
    <scope>NUCLEOTIDE SEQUENCE</scope>
</reference>
<dbReference type="EMBL" id="JQ844278">
    <property type="protein sequence ID" value="AGS54144.1"/>
    <property type="molecule type" value="Genomic_DNA"/>
</dbReference>
<accession>A0A806KL47</accession>
<protein>
    <recommendedName>
        <fullName evidence="2">DUF2442 domain-containing protein</fullName>
    </recommendedName>
</protein>